<evidence type="ECO:0000313" key="3">
    <source>
        <dbReference type="EMBL" id="CAA9267635.1"/>
    </source>
</evidence>
<dbReference type="PROSITE" id="PS51257">
    <property type="entry name" value="PROKAR_LIPOPROTEIN"/>
    <property type="match status" value="1"/>
</dbReference>
<accession>A0A6J4J329</accession>
<name>A0A6J4J329_9BACT</name>
<feature type="region of interest" description="Disordered" evidence="1">
    <location>
        <begin position="72"/>
        <end position="106"/>
    </location>
</feature>
<proteinExistence type="predicted"/>
<dbReference type="AlphaFoldDB" id="A0A6J4J329"/>
<feature type="chain" id="PRO_5027015703" description="Secreted protein" evidence="2">
    <location>
        <begin position="36"/>
        <end position="125"/>
    </location>
</feature>
<sequence>MPKLSTLSIRLRQQATSTPVLLSMLGCLALGFAFATSTSHAQGNGGCKRQVCHKQKNTLELPCQSSAYERHLAHGDTPGPCTASQTRQNESTERPPQIAKTRVQPAISNKLISAENMGRIQAAVE</sequence>
<dbReference type="EMBL" id="CADCTA010000112">
    <property type="protein sequence ID" value="CAA9267635.1"/>
    <property type="molecule type" value="Genomic_DNA"/>
</dbReference>
<keyword evidence="2" id="KW-0732">Signal</keyword>
<gene>
    <name evidence="3" type="ORF">AVDCRST_MAG42-3074</name>
</gene>
<evidence type="ECO:0008006" key="4">
    <source>
        <dbReference type="Google" id="ProtNLM"/>
    </source>
</evidence>
<protein>
    <recommendedName>
        <fullName evidence="4">Secreted protein</fullName>
    </recommendedName>
</protein>
<evidence type="ECO:0000256" key="1">
    <source>
        <dbReference type="SAM" id="MobiDB-lite"/>
    </source>
</evidence>
<organism evidence="3">
    <name type="scientific">uncultured Chthoniobacterales bacterium</name>
    <dbReference type="NCBI Taxonomy" id="1836801"/>
    <lineage>
        <taxon>Bacteria</taxon>
        <taxon>Pseudomonadati</taxon>
        <taxon>Verrucomicrobiota</taxon>
        <taxon>Spartobacteria</taxon>
        <taxon>Chthoniobacterales</taxon>
        <taxon>environmental samples</taxon>
    </lineage>
</organism>
<feature type="signal peptide" evidence="2">
    <location>
        <begin position="1"/>
        <end position="35"/>
    </location>
</feature>
<evidence type="ECO:0000256" key="2">
    <source>
        <dbReference type="SAM" id="SignalP"/>
    </source>
</evidence>
<reference evidence="3" key="1">
    <citation type="submission" date="2020-02" db="EMBL/GenBank/DDBJ databases">
        <authorList>
            <person name="Meier V. D."/>
        </authorList>
    </citation>
    <scope>NUCLEOTIDE SEQUENCE</scope>
    <source>
        <strain evidence="3">AVDCRST_MAG42</strain>
    </source>
</reference>